<comment type="caution">
    <text evidence="1">The sequence shown here is derived from an EMBL/GenBank/DDBJ whole genome shotgun (WGS) entry which is preliminary data.</text>
</comment>
<dbReference type="STRING" id="239498.AXK60_08665"/>
<proteinExistence type="predicted"/>
<gene>
    <name evidence="1" type="ORF">AXK60_08665</name>
</gene>
<sequence>MNTARSVKSQRRLSGVVDDPSYSRRMASAAWQFWEITDTEGDLRWLGITRPRARTELERATVWTLIPRTRVFIANWFVSEAWSTEDSGLVFENIDAEYARTVALEVPEPSAEELSRITHPERLLTLDQVDTHTLLKVLGKKVDYALQKRR</sequence>
<evidence type="ECO:0000313" key="2">
    <source>
        <dbReference type="Proteomes" id="UP000070258"/>
    </source>
</evidence>
<protein>
    <submittedName>
        <fullName evidence="1">Uncharacterized protein</fullName>
    </submittedName>
</protein>
<evidence type="ECO:0000313" key="1">
    <source>
        <dbReference type="EMBL" id="KXP08737.1"/>
    </source>
</evidence>
<dbReference type="AlphaFoldDB" id="A0A138AED9"/>
<accession>A0A138AED9</accession>
<dbReference type="Proteomes" id="UP000070258">
    <property type="component" value="Unassembled WGS sequence"/>
</dbReference>
<reference evidence="2" key="1">
    <citation type="submission" date="2016-02" db="EMBL/GenBank/DDBJ databases">
        <authorList>
            <person name="Wen L."/>
            <person name="He K."/>
            <person name="Yang H."/>
        </authorList>
    </citation>
    <scope>NUCLEOTIDE SEQUENCE [LARGE SCALE GENOMIC DNA]</scope>
    <source>
        <strain evidence="2">JCM 15929</strain>
    </source>
</reference>
<organism evidence="1 2">
    <name type="scientific">Tsukamurella pseudospumae</name>
    <dbReference type="NCBI Taxonomy" id="239498"/>
    <lineage>
        <taxon>Bacteria</taxon>
        <taxon>Bacillati</taxon>
        <taxon>Actinomycetota</taxon>
        <taxon>Actinomycetes</taxon>
        <taxon>Mycobacteriales</taxon>
        <taxon>Tsukamurellaceae</taxon>
        <taxon>Tsukamurella</taxon>
    </lineage>
</organism>
<dbReference type="EMBL" id="LSRF01000044">
    <property type="protein sequence ID" value="KXP08737.1"/>
    <property type="molecule type" value="Genomic_DNA"/>
</dbReference>
<name>A0A138AED9_9ACTN</name>